<evidence type="ECO:0008006" key="3">
    <source>
        <dbReference type="Google" id="ProtNLM"/>
    </source>
</evidence>
<sequence>MNMRSLSVASRLVRPTFRVSAIRAPIPRRFASSEPQQPSPLTEFYKDFTRPVAKVLLMAMFTYQLAYWGWVKLEQDEITAEREGEIAKLEAEVKSLTHKASSA</sequence>
<dbReference type="OrthoDB" id="2120024at2759"/>
<dbReference type="EMBL" id="LJZO01000004">
    <property type="protein sequence ID" value="ROW02870.1"/>
    <property type="molecule type" value="Genomic_DNA"/>
</dbReference>
<gene>
    <name evidence="1" type="ORF">VSDG_01653</name>
</gene>
<protein>
    <recommendedName>
        <fullName evidence="3">Inner membrane assembly complex subunit 17</fullName>
    </recommendedName>
</protein>
<keyword evidence="2" id="KW-1185">Reference proteome</keyword>
<accession>A0A423WHQ7</accession>
<name>A0A423WHQ7_CYTCH</name>
<dbReference type="AlphaFoldDB" id="A0A423WHQ7"/>
<proteinExistence type="predicted"/>
<organism evidence="1 2">
    <name type="scientific">Cytospora chrysosperma</name>
    <name type="common">Cytospora canker fungus</name>
    <name type="synonym">Sphaeria chrysosperma</name>
    <dbReference type="NCBI Taxonomy" id="252740"/>
    <lineage>
        <taxon>Eukaryota</taxon>
        <taxon>Fungi</taxon>
        <taxon>Dikarya</taxon>
        <taxon>Ascomycota</taxon>
        <taxon>Pezizomycotina</taxon>
        <taxon>Sordariomycetes</taxon>
        <taxon>Sordariomycetidae</taxon>
        <taxon>Diaporthales</taxon>
        <taxon>Cytosporaceae</taxon>
        <taxon>Cytospora</taxon>
    </lineage>
</organism>
<evidence type="ECO:0000313" key="2">
    <source>
        <dbReference type="Proteomes" id="UP000284375"/>
    </source>
</evidence>
<reference evidence="1 2" key="1">
    <citation type="submission" date="2015-09" db="EMBL/GenBank/DDBJ databases">
        <title>Host preference determinants of Valsa canker pathogens revealed by comparative genomics.</title>
        <authorList>
            <person name="Yin Z."/>
            <person name="Huang L."/>
        </authorList>
    </citation>
    <scope>NUCLEOTIDE SEQUENCE [LARGE SCALE GENOMIC DNA]</scope>
    <source>
        <strain evidence="1 2">YSFL</strain>
    </source>
</reference>
<comment type="caution">
    <text evidence="1">The sequence shown here is derived from an EMBL/GenBank/DDBJ whole genome shotgun (WGS) entry which is preliminary data.</text>
</comment>
<dbReference type="Proteomes" id="UP000284375">
    <property type="component" value="Unassembled WGS sequence"/>
</dbReference>
<evidence type="ECO:0000313" key="1">
    <source>
        <dbReference type="EMBL" id="ROW02870.1"/>
    </source>
</evidence>